<proteinExistence type="predicted"/>
<gene>
    <name evidence="2" type="ORF">SAMN05444142_103522</name>
</gene>
<reference evidence="2 3" key="1">
    <citation type="submission" date="2016-11" db="EMBL/GenBank/DDBJ databases">
        <authorList>
            <person name="Varghese N."/>
            <person name="Submissions S."/>
        </authorList>
    </citation>
    <scope>NUCLEOTIDE SEQUENCE [LARGE SCALE GENOMIC DNA]</scope>
    <source>
        <strain evidence="2 3">DSM 29620</strain>
    </source>
</reference>
<keyword evidence="3" id="KW-1185">Reference proteome</keyword>
<dbReference type="Gene3D" id="3.90.550.10">
    <property type="entry name" value="Spore Coat Polysaccharide Biosynthesis Protein SpsA, Chain A"/>
    <property type="match status" value="1"/>
</dbReference>
<accession>A0A1H0IVJ9</accession>
<name>A0A1H0IVJ9_9RHOB</name>
<dbReference type="Pfam" id="PF00535">
    <property type="entry name" value="Glycos_transf_2"/>
    <property type="match status" value="1"/>
</dbReference>
<dbReference type="InterPro" id="IPR001173">
    <property type="entry name" value="Glyco_trans_2-like"/>
</dbReference>
<evidence type="ECO:0000313" key="3">
    <source>
        <dbReference type="Proteomes" id="UP000324252"/>
    </source>
</evidence>
<dbReference type="InterPro" id="IPR029044">
    <property type="entry name" value="Nucleotide-diphossugar_trans"/>
</dbReference>
<sequence length="346" mass="38251">MTVARHSDFELDAAPLVAGAPPRTDRHLRVTVAALTRQRPAMLAELLDSFGGLVPPANCTVRFLIVENDDEPRSRDEIARRGGRIGECRLDYVLEPEPGIPFGRNRAAKEAIGAGHDLLAFVDDDEIVDPAWLKNLIDGYRNSDAVLLGAPLAIRPPLPGLSRSQRAMHACIRRRYLKKERRAARRSDLMGTRRTTIVTNNWLAETAIFTGHGLWFDETMRFTGGTDAKFYAEARAKGLPTAWVSNAHVYEGIPPERLDFWYQFRRGRDQSTTNFHRKIEKTPAAKWTVLITVPPKAVAAVVLAGLLLPTGGATALELSRTMGWIAGRIGALAGRKSSLYLETTGH</sequence>
<protein>
    <recommendedName>
        <fullName evidence="1">Glycosyltransferase 2-like domain-containing protein</fullName>
    </recommendedName>
</protein>
<organism evidence="2 3">
    <name type="scientific">Lutimaribacter pacificus</name>
    <dbReference type="NCBI Taxonomy" id="391948"/>
    <lineage>
        <taxon>Bacteria</taxon>
        <taxon>Pseudomonadati</taxon>
        <taxon>Pseudomonadota</taxon>
        <taxon>Alphaproteobacteria</taxon>
        <taxon>Rhodobacterales</taxon>
        <taxon>Roseobacteraceae</taxon>
        <taxon>Lutimaribacter</taxon>
    </lineage>
</organism>
<evidence type="ECO:0000313" key="2">
    <source>
        <dbReference type="EMBL" id="SHK17408.1"/>
    </source>
</evidence>
<dbReference type="RefSeq" id="WP_149788633.1">
    <property type="nucleotide sequence ID" value="NZ_FNIO01000005.1"/>
</dbReference>
<dbReference type="Proteomes" id="UP000324252">
    <property type="component" value="Unassembled WGS sequence"/>
</dbReference>
<dbReference type="CDD" id="cd00761">
    <property type="entry name" value="Glyco_tranf_GTA_type"/>
    <property type="match status" value="1"/>
</dbReference>
<evidence type="ECO:0000259" key="1">
    <source>
        <dbReference type="Pfam" id="PF00535"/>
    </source>
</evidence>
<dbReference type="EMBL" id="FQZZ01000003">
    <property type="protein sequence ID" value="SHK17408.1"/>
    <property type="molecule type" value="Genomic_DNA"/>
</dbReference>
<dbReference type="OrthoDB" id="6116224at2"/>
<dbReference type="SUPFAM" id="SSF53448">
    <property type="entry name" value="Nucleotide-diphospho-sugar transferases"/>
    <property type="match status" value="1"/>
</dbReference>
<feature type="domain" description="Glycosyltransferase 2-like" evidence="1">
    <location>
        <begin position="37"/>
        <end position="177"/>
    </location>
</feature>
<dbReference type="AlphaFoldDB" id="A0A1H0IVJ9"/>